<sequence length="398" mass="42053">MICPRCAASLTRKQRSGRICAHCGKRFALDPAVHGKGMHDIRIRAIAERATDHGRLKITLTQLWYLSRSRNYAWAGRDPEGVPAKIRWLVALPVAAALVACAVLTGGLLAFLAGAAACTALVVASSMRHRPGQLPHGQIIPAEQTFRALMNGSWSATYEGLPKGVVDDARPVPRPRGANRSGTSVPVSRPKAAILCTDRVVALFLTANGIPARLEAGLVEVGDADGTGGRPTVLAAALSALAQYRSGLPVVVLHDADPQGVLLAPLIRGAQPDRVVVDAGLPVSAVRGKQGFVRLARPDPLADAEQLRTVAGLPEADAQWLGEGFWSPLAAVPPRVLESIVVRAVERALAAPQPPPHEDLTHGFLTWPQAPRTPQTSRARGTRPPGTGTYKKKGTSSA</sequence>
<evidence type="ECO:0000313" key="4">
    <source>
        <dbReference type="Proteomes" id="UP001589710"/>
    </source>
</evidence>
<name>A0ABV5R4R9_9ACTN</name>
<dbReference type="EMBL" id="JBHMCG010000052">
    <property type="protein sequence ID" value="MFB9572833.1"/>
    <property type="molecule type" value="Genomic_DNA"/>
</dbReference>
<evidence type="ECO:0008006" key="5">
    <source>
        <dbReference type="Google" id="ProtNLM"/>
    </source>
</evidence>
<dbReference type="Proteomes" id="UP001589710">
    <property type="component" value="Unassembled WGS sequence"/>
</dbReference>
<keyword evidence="2" id="KW-0472">Membrane</keyword>
<evidence type="ECO:0000256" key="2">
    <source>
        <dbReference type="SAM" id="Phobius"/>
    </source>
</evidence>
<feature type="transmembrane region" description="Helical" evidence="2">
    <location>
        <begin position="90"/>
        <end position="123"/>
    </location>
</feature>
<keyword evidence="2" id="KW-1133">Transmembrane helix</keyword>
<organism evidence="3 4">
    <name type="scientific">Streptomyces yanii</name>
    <dbReference type="NCBI Taxonomy" id="78510"/>
    <lineage>
        <taxon>Bacteria</taxon>
        <taxon>Bacillati</taxon>
        <taxon>Actinomycetota</taxon>
        <taxon>Actinomycetes</taxon>
        <taxon>Kitasatosporales</taxon>
        <taxon>Streptomycetaceae</taxon>
        <taxon>Streptomyces</taxon>
    </lineage>
</organism>
<protein>
    <recommendedName>
        <fullName evidence="5">C2H2-type domain-containing protein</fullName>
    </recommendedName>
</protein>
<gene>
    <name evidence="3" type="ORF">ACFFTL_10990</name>
</gene>
<keyword evidence="4" id="KW-1185">Reference proteome</keyword>
<feature type="region of interest" description="Disordered" evidence="1">
    <location>
        <begin position="352"/>
        <end position="398"/>
    </location>
</feature>
<evidence type="ECO:0000256" key="1">
    <source>
        <dbReference type="SAM" id="MobiDB-lite"/>
    </source>
</evidence>
<comment type="caution">
    <text evidence="3">The sequence shown here is derived from an EMBL/GenBank/DDBJ whole genome shotgun (WGS) entry which is preliminary data.</text>
</comment>
<proteinExistence type="predicted"/>
<accession>A0ABV5R4R9</accession>
<evidence type="ECO:0000313" key="3">
    <source>
        <dbReference type="EMBL" id="MFB9572833.1"/>
    </source>
</evidence>
<reference evidence="3 4" key="1">
    <citation type="submission" date="2024-09" db="EMBL/GenBank/DDBJ databases">
        <authorList>
            <person name="Sun Q."/>
            <person name="Mori K."/>
        </authorList>
    </citation>
    <scope>NUCLEOTIDE SEQUENCE [LARGE SCALE GENOMIC DNA]</scope>
    <source>
        <strain evidence="3 4">JCM 3331</strain>
    </source>
</reference>
<dbReference type="RefSeq" id="WP_345520260.1">
    <property type="nucleotide sequence ID" value="NZ_BAAAXD010000056.1"/>
</dbReference>
<keyword evidence="2" id="KW-0812">Transmembrane</keyword>